<gene>
    <name evidence="3" type="ORF">GCM10009102_21280</name>
</gene>
<dbReference type="Gene3D" id="1.10.8.80">
    <property type="entry name" value="Magnesium chelatase subunit I, C-Terminal domain"/>
    <property type="match status" value="1"/>
</dbReference>
<dbReference type="Pfam" id="PF07726">
    <property type="entry name" value="AAA_3"/>
    <property type="match status" value="1"/>
</dbReference>
<evidence type="ECO:0000313" key="3">
    <source>
        <dbReference type="EMBL" id="GAA0670346.1"/>
    </source>
</evidence>
<evidence type="ECO:0000259" key="2">
    <source>
        <dbReference type="Pfam" id="PF17863"/>
    </source>
</evidence>
<dbReference type="RefSeq" id="WP_163956895.1">
    <property type="nucleotide sequence ID" value="NZ_BAAAES010000008.1"/>
</dbReference>
<accession>A0ABN1HW65</accession>
<name>A0ABN1HW65_9SPHN</name>
<dbReference type="PANTHER" id="PTHR42759:SF1">
    <property type="entry name" value="MAGNESIUM-CHELATASE SUBUNIT CHLD"/>
    <property type="match status" value="1"/>
</dbReference>
<dbReference type="PANTHER" id="PTHR42759">
    <property type="entry name" value="MOXR FAMILY PROTEIN"/>
    <property type="match status" value="1"/>
</dbReference>
<organism evidence="3 4">
    <name type="scientific">Sphingomonas insulae</name>
    <dbReference type="NCBI Taxonomy" id="424800"/>
    <lineage>
        <taxon>Bacteria</taxon>
        <taxon>Pseudomonadati</taxon>
        <taxon>Pseudomonadota</taxon>
        <taxon>Alphaproteobacteria</taxon>
        <taxon>Sphingomonadales</taxon>
        <taxon>Sphingomonadaceae</taxon>
        <taxon>Sphingomonas</taxon>
    </lineage>
</organism>
<evidence type="ECO:0000313" key="4">
    <source>
        <dbReference type="Proteomes" id="UP001500238"/>
    </source>
</evidence>
<dbReference type="Pfam" id="PF17863">
    <property type="entry name" value="AAA_lid_2"/>
    <property type="match status" value="1"/>
</dbReference>
<dbReference type="InterPro" id="IPR011703">
    <property type="entry name" value="ATPase_AAA-3"/>
</dbReference>
<dbReference type="InterPro" id="IPR050764">
    <property type="entry name" value="CbbQ/NirQ/NorQ/GpvN"/>
</dbReference>
<dbReference type="Gene3D" id="3.40.50.300">
    <property type="entry name" value="P-loop containing nucleotide triphosphate hydrolases"/>
    <property type="match status" value="1"/>
</dbReference>
<reference evidence="3 4" key="1">
    <citation type="journal article" date="2019" name="Int. J. Syst. Evol. Microbiol.">
        <title>The Global Catalogue of Microorganisms (GCM) 10K type strain sequencing project: providing services to taxonomists for standard genome sequencing and annotation.</title>
        <authorList>
            <consortium name="The Broad Institute Genomics Platform"/>
            <consortium name="The Broad Institute Genome Sequencing Center for Infectious Disease"/>
            <person name="Wu L."/>
            <person name="Ma J."/>
        </authorList>
    </citation>
    <scope>NUCLEOTIDE SEQUENCE [LARGE SCALE GENOMIC DNA]</scope>
    <source>
        <strain evidence="3 4">JCM 14603</strain>
    </source>
</reference>
<dbReference type="Proteomes" id="UP001500238">
    <property type="component" value="Unassembled WGS sequence"/>
</dbReference>
<comment type="caution">
    <text evidence="3">The sequence shown here is derived from an EMBL/GenBank/DDBJ whole genome shotgun (WGS) entry which is preliminary data.</text>
</comment>
<feature type="domain" description="ATPase AAA-3" evidence="1">
    <location>
        <begin position="43"/>
        <end position="177"/>
    </location>
</feature>
<sequence length="328" mass="35284">MTEADIEVRLSGLADLRAAIGQAIVGQAAVVEQLLIGLIAGGHCLLEGVPGLGKTLLVRSLGEALHLDFRRVQFTPDLMPSDILGTELLEEDHGTGKRHFRFQQGPVFTNLLLADELNRTPPKTQAALLEAMQERTVSYGGTTHVLPTPFFVLATQNPIEQAGTYPLPEAQLDRFLLHVRLDYPTEAEERDILAATTGSGLATVPRVMSGDDVLALQSLVRDVHLSPDLLDWITRLIRATRPGEAMPDAVRSYVRWGAGPRAGQSLVLAAKARALLHGRLAATREDVAALAAPVLRHRLILAFAAEAEGISPDTVVDRLLATVRGPGA</sequence>
<proteinExistence type="predicted"/>
<keyword evidence="4" id="KW-1185">Reference proteome</keyword>
<dbReference type="SUPFAM" id="SSF52540">
    <property type="entry name" value="P-loop containing nucleoside triphosphate hydrolases"/>
    <property type="match status" value="1"/>
</dbReference>
<dbReference type="InterPro" id="IPR041628">
    <property type="entry name" value="ChlI/MoxR_AAA_lid"/>
</dbReference>
<dbReference type="EMBL" id="BAAAES010000008">
    <property type="protein sequence ID" value="GAA0670346.1"/>
    <property type="molecule type" value="Genomic_DNA"/>
</dbReference>
<dbReference type="PIRSF" id="PIRSF002849">
    <property type="entry name" value="AAA_ATPase_chaperone_MoxR_prd"/>
    <property type="match status" value="1"/>
</dbReference>
<dbReference type="InterPro" id="IPR027417">
    <property type="entry name" value="P-loop_NTPase"/>
</dbReference>
<dbReference type="CDD" id="cd00009">
    <property type="entry name" value="AAA"/>
    <property type="match status" value="1"/>
</dbReference>
<protein>
    <submittedName>
        <fullName evidence="3">MoxR family ATPase</fullName>
    </submittedName>
</protein>
<evidence type="ECO:0000259" key="1">
    <source>
        <dbReference type="Pfam" id="PF07726"/>
    </source>
</evidence>
<feature type="domain" description="ChlI/MoxR AAA lid" evidence="2">
    <location>
        <begin position="250"/>
        <end position="318"/>
    </location>
</feature>